<evidence type="ECO:0000256" key="1">
    <source>
        <dbReference type="SAM" id="Phobius"/>
    </source>
</evidence>
<reference evidence="2 3" key="1">
    <citation type="submission" date="2015-12" db="EMBL/GenBank/DDBJ databases">
        <title>Haloprofundus marisrubri gen. nov., sp. nov., an extremely halophilic archaeon isolated from the Discovery deep brine-seawater interface in the Red Sea.</title>
        <authorList>
            <person name="Zhang G."/>
            <person name="Stingl U."/>
            <person name="Rashid M."/>
        </authorList>
    </citation>
    <scope>NUCLEOTIDE SEQUENCE [LARGE SCALE GENOMIC DNA]</scope>
    <source>
        <strain evidence="2 3">SB9</strain>
    </source>
</reference>
<feature type="transmembrane region" description="Helical" evidence="1">
    <location>
        <begin position="448"/>
        <end position="467"/>
    </location>
</feature>
<evidence type="ECO:0000313" key="2">
    <source>
        <dbReference type="EMBL" id="KTG11441.1"/>
    </source>
</evidence>
<dbReference type="AlphaFoldDB" id="A0A0W1RDF6"/>
<name>A0A0W1RDF6_9EURY</name>
<feature type="transmembrane region" description="Helical" evidence="1">
    <location>
        <begin position="508"/>
        <end position="528"/>
    </location>
</feature>
<gene>
    <name evidence="2" type="ORF">AUR64_04080</name>
</gene>
<organism evidence="2 3">
    <name type="scientific">Haloprofundus marisrubri</name>
    <dbReference type="NCBI Taxonomy" id="1514971"/>
    <lineage>
        <taxon>Archaea</taxon>
        <taxon>Methanobacteriati</taxon>
        <taxon>Methanobacteriota</taxon>
        <taxon>Stenosarchaea group</taxon>
        <taxon>Halobacteria</taxon>
        <taxon>Halobacteriales</taxon>
        <taxon>Haloferacaceae</taxon>
        <taxon>Haloprofundus</taxon>
    </lineage>
</organism>
<dbReference type="Pfam" id="PF13576">
    <property type="entry name" value="Pentapeptide_3"/>
    <property type="match status" value="2"/>
</dbReference>
<comment type="caution">
    <text evidence="2">The sequence shown here is derived from an EMBL/GenBank/DDBJ whole genome shotgun (WGS) entry which is preliminary data.</text>
</comment>
<dbReference type="Gene3D" id="2.160.20.80">
    <property type="entry name" value="E3 ubiquitin-protein ligase SopA"/>
    <property type="match status" value="1"/>
</dbReference>
<protein>
    <recommendedName>
        <fullName evidence="4">Pentapeptide repeat-containing protein</fullName>
    </recommendedName>
</protein>
<sequence length="534" mass="59734">MFNEVRFRDEAKFSEATFVGKFKASDTDFERQATFHEVTFGDRADFSRSTFGGTTNFRRATFTEKASFFAIQADDFLGFHDVTFADRISLYGATLDHTTYFRETTFYGPANFQRTTFGKKGVYFRGAHFHEQADFSQSSFGGRIFFDADEQRQSTQFEDDLLFTQATFRDDVSLVGVSVAGVARFDQASWHGMATFGTTPTVERSEDTTTFAGPLVIDRGKFHHDLELNGVECVDMVSGESLRVHGEADLTGAQFIEGATFADGEFTSLTLDKVQCHENPVVKLSGADVRRGSIQQVAPHTPLYDFTDARIGDVAVTGTEETAPVFETLLIDNTRFDGFEFIRARRHIPDSWKLHQIGNRFDDVVTPSLSAEQKESVYRNAKNGADAVSDSTASAKFFQHEMRYKRDALLETTPTDTPLRLRLENIGARIQNQLFQFTTGYGERTRRVIGTALCLIFILFPLLYGLTDSLSSTELPSIYQGPAGYIELSLSAFAGISPRVPIDPPVRYLLYVESLVGTLVVAMLVLTLTRSVYR</sequence>
<proteinExistence type="predicted"/>
<keyword evidence="1" id="KW-0472">Membrane</keyword>
<dbReference type="EMBL" id="LOPU01000004">
    <property type="protein sequence ID" value="KTG11441.1"/>
    <property type="molecule type" value="Genomic_DNA"/>
</dbReference>
<keyword evidence="1" id="KW-0812">Transmembrane</keyword>
<keyword evidence="3" id="KW-1185">Reference proteome</keyword>
<dbReference type="InterPro" id="IPR001646">
    <property type="entry name" value="5peptide_repeat"/>
</dbReference>
<accession>A0A0W1RDF6</accession>
<keyword evidence="1" id="KW-1133">Transmembrane helix</keyword>
<dbReference type="Proteomes" id="UP000054387">
    <property type="component" value="Unassembled WGS sequence"/>
</dbReference>
<evidence type="ECO:0000313" key="3">
    <source>
        <dbReference type="Proteomes" id="UP000054387"/>
    </source>
</evidence>
<dbReference type="STRING" id="1514971.AUR64_04080"/>
<evidence type="ECO:0008006" key="4">
    <source>
        <dbReference type="Google" id="ProtNLM"/>
    </source>
</evidence>